<dbReference type="EMBL" id="HBGV01006322">
    <property type="protein sequence ID" value="CAD9482000.1"/>
    <property type="molecule type" value="Transcribed_RNA"/>
</dbReference>
<dbReference type="PANTHER" id="PTHR23264:SF19">
    <property type="entry name" value="CYTOSOLIC FE-S CLUSTER ASSEMBLY FACTOR NUBP2"/>
    <property type="match status" value="1"/>
</dbReference>
<keyword evidence="6 8" id="KW-0408">Iron</keyword>
<dbReference type="HAMAP" id="MF_03038">
    <property type="entry name" value="NUBP1"/>
    <property type="match status" value="1"/>
</dbReference>
<evidence type="ECO:0000256" key="7">
    <source>
        <dbReference type="ARBA" id="ARBA00023014"/>
    </source>
</evidence>
<dbReference type="InterPro" id="IPR033756">
    <property type="entry name" value="YlxH/NBP35"/>
</dbReference>
<name>A0A7S2MGE3_9STRA</name>
<comment type="subunit">
    <text evidence="8">Heterotetramer of 2 NUBP1 and 2 NUBP2 chains.</text>
</comment>
<dbReference type="CDD" id="cd02037">
    <property type="entry name" value="Mrp_NBP35"/>
    <property type="match status" value="1"/>
</dbReference>
<dbReference type="HAMAP" id="MF_02040">
    <property type="entry name" value="Mrp_NBP35"/>
    <property type="match status" value="1"/>
</dbReference>
<evidence type="ECO:0000256" key="8">
    <source>
        <dbReference type="HAMAP-Rule" id="MF_03038"/>
    </source>
</evidence>
<sequence>MSTTTPEYANEGCVGPASETAGKASACAGCPNQSACSSGKFNSPEAIAAAETEAESLRSSLSNISHILLVLSGKGGVGKSTVACQVAHTLASRGYHVGVLDVDICGPSVPRMLGVSGREVHKSGSGWSPVYANPNLAVMSISFLLPDADAAVVWRGPRKNGMIKQFLTETDWEGTDGLDYLIVDTPPGTSDEHISTVQFLNNLEGGVSGAVVVTTPEEVSMADVRKELNFCKKTNVRVVGIVENMSGLQVKVDNLKFSRLPPKEAKMETDDNDAMDQDETNINGIGTNVDCTKEVLDILRAKCPEVLDMVASADVFPPTGGGPREMAKRFEVPYLGSLPLDPNLLKSCEEGTCFVDSYKDSPAITSLNDVVDRIVEELPADVEWED</sequence>
<evidence type="ECO:0000256" key="2">
    <source>
        <dbReference type="ARBA" id="ARBA00022490"/>
    </source>
</evidence>
<evidence type="ECO:0000256" key="1">
    <source>
        <dbReference type="ARBA" id="ARBA00022485"/>
    </source>
</evidence>
<evidence type="ECO:0000256" key="5">
    <source>
        <dbReference type="ARBA" id="ARBA00022840"/>
    </source>
</evidence>
<dbReference type="GO" id="GO:0051539">
    <property type="term" value="F:4 iron, 4 sulfur cluster binding"/>
    <property type="evidence" value="ECO:0007669"/>
    <property type="project" value="UniProtKB-UniRule"/>
</dbReference>
<dbReference type="Pfam" id="PF10609">
    <property type="entry name" value="ParA"/>
    <property type="match status" value="2"/>
</dbReference>
<evidence type="ECO:0000256" key="4">
    <source>
        <dbReference type="ARBA" id="ARBA00022741"/>
    </source>
</evidence>
<keyword evidence="1 8" id="KW-0004">4Fe-4S</keyword>
<dbReference type="InterPro" id="IPR019591">
    <property type="entry name" value="Mrp/NBP35_ATP-bd"/>
</dbReference>
<gene>
    <name evidence="9" type="ORF">HTAM1171_LOCUS3851</name>
</gene>
<comment type="similarity">
    <text evidence="8">Belongs to the Mrp/NBP35 ATP-binding proteins family. NUBP1/NBP35 subfamily.</text>
</comment>
<dbReference type="GO" id="GO:0016226">
    <property type="term" value="P:iron-sulfur cluster assembly"/>
    <property type="evidence" value="ECO:0007669"/>
    <property type="project" value="UniProtKB-UniRule"/>
</dbReference>
<dbReference type="InterPro" id="IPR027417">
    <property type="entry name" value="P-loop_NTPase"/>
</dbReference>
<dbReference type="GO" id="GO:0140663">
    <property type="term" value="F:ATP-dependent FeS chaperone activity"/>
    <property type="evidence" value="ECO:0007669"/>
    <property type="project" value="InterPro"/>
</dbReference>
<protein>
    <recommendedName>
        <fullName evidence="8">Cytosolic Fe-S cluster assembly factor NUBP1 homolog</fullName>
    </recommendedName>
</protein>
<feature type="binding site" evidence="8">
    <location>
        <position position="36"/>
    </location>
    <ligand>
        <name>[4Fe-4S] cluster</name>
        <dbReference type="ChEBI" id="CHEBI:49883"/>
        <label>1</label>
    </ligand>
</feature>
<dbReference type="GO" id="GO:0005524">
    <property type="term" value="F:ATP binding"/>
    <property type="evidence" value="ECO:0007669"/>
    <property type="project" value="UniProtKB-KW"/>
</dbReference>
<evidence type="ECO:0000256" key="6">
    <source>
        <dbReference type="ARBA" id="ARBA00023004"/>
    </source>
</evidence>
<keyword evidence="7 8" id="KW-0411">Iron-sulfur</keyword>
<comment type="caution">
    <text evidence="8">Lacks conserved residue(s) required for the propagation of feature annotation.</text>
</comment>
<feature type="binding site" evidence="8">
    <location>
        <position position="13"/>
    </location>
    <ligand>
        <name>[4Fe-4S] cluster</name>
        <dbReference type="ChEBI" id="CHEBI:49883"/>
        <label>1</label>
    </ligand>
</feature>
<feature type="binding site" evidence="8">
    <location>
        <begin position="73"/>
        <end position="80"/>
    </location>
    <ligand>
        <name>ATP</name>
        <dbReference type="ChEBI" id="CHEBI:30616"/>
    </ligand>
</feature>
<comment type="function">
    <text evidence="8">Component of the cytosolic iron-sulfur (Fe/S) protein assembly (CIA) machinery. Required for maturation of extramitochondrial Fe-S proteins. The NUBP1-NUBP2 heterotetramer forms a Fe-S scaffold complex, mediating the de novo assembly of an Fe-S cluster and its transfer to target apoproteins.</text>
</comment>
<keyword evidence="3 8" id="KW-0479">Metal-binding</keyword>
<keyword evidence="4 8" id="KW-0547">Nucleotide-binding</keyword>
<evidence type="ECO:0000256" key="3">
    <source>
        <dbReference type="ARBA" id="ARBA00022723"/>
    </source>
</evidence>
<feature type="binding site" evidence="8">
    <location>
        <position position="27"/>
    </location>
    <ligand>
        <name>[4Fe-4S] cluster</name>
        <dbReference type="ChEBI" id="CHEBI:49883"/>
        <label>1</label>
    </ligand>
</feature>
<dbReference type="GO" id="GO:0005829">
    <property type="term" value="C:cytosol"/>
    <property type="evidence" value="ECO:0007669"/>
    <property type="project" value="TreeGrafter"/>
</dbReference>
<comment type="cofactor">
    <cofactor evidence="8">
        <name>[4Fe-4S] cluster</name>
        <dbReference type="ChEBI" id="CHEBI:49883"/>
    </cofactor>
    <text evidence="8">Binds 4 [4Fe-4S] clusters per heterotetramer. Contains two stable clusters in the N-termini of NUBP1 and two labile, bridging clusters between subunits of the NUBP1-NUBP2 heterotetramer.</text>
</comment>
<dbReference type="GO" id="GO:0046872">
    <property type="term" value="F:metal ion binding"/>
    <property type="evidence" value="ECO:0007669"/>
    <property type="project" value="UniProtKB-KW"/>
</dbReference>
<proteinExistence type="inferred from homology"/>
<keyword evidence="5 8" id="KW-0067">ATP-binding</keyword>
<comment type="subcellular location">
    <subcellularLocation>
        <location evidence="8">Cytoplasm</location>
    </subcellularLocation>
</comment>
<organism evidence="9">
    <name type="scientific">Helicotheca tamesis</name>
    <dbReference type="NCBI Taxonomy" id="374047"/>
    <lineage>
        <taxon>Eukaryota</taxon>
        <taxon>Sar</taxon>
        <taxon>Stramenopiles</taxon>
        <taxon>Ochrophyta</taxon>
        <taxon>Bacillariophyta</taxon>
        <taxon>Mediophyceae</taxon>
        <taxon>Lithodesmiophycidae</taxon>
        <taxon>Lithodesmiales</taxon>
        <taxon>Lithodesmiaceae</taxon>
        <taxon>Helicotheca</taxon>
    </lineage>
</organism>
<dbReference type="SUPFAM" id="SSF52540">
    <property type="entry name" value="P-loop containing nucleoside triphosphate hydrolases"/>
    <property type="match status" value="1"/>
</dbReference>
<feature type="binding site" evidence="8">
    <location>
        <position position="30"/>
    </location>
    <ligand>
        <name>[4Fe-4S] cluster</name>
        <dbReference type="ChEBI" id="CHEBI:49883"/>
        <label>1</label>
    </ligand>
</feature>
<evidence type="ECO:0000313" key="9">
    <source>
        <dbReference type="EMBL" id="CAD9482000.1"/>
    </source>
</evidence>
<dbReference type="AlphaFoldDB" id="A0A7S2MGE3"/>
<dbReference type="PANTHER" id="PTHR23264">
    <property type="entry name" value="NUCLEOTIDE-BINDING PROTEIN NBP35 YEAST -RELATED"/>
    <property type="match status" value="1"/>
</dbReference>
<dbReference type="Gene3D" id="3.40.50.300">
    <property type="entry name" value="P-loop containing nucleotide triphosphate hydrolases"/>
    <property type="match status" value="1"/>
</dbReference>
<keyword evidence="2 8" id="KW-0963">Cytoplasm</keyword>
<accession>A0A7S2MGE3</accession>
<reference evidence="9" key="1">
    <citation type="submission" date="2021-01" db="EMBL/GenBank/DDBJ databases">
        <authorList>
            <person name="Corre E."/>
            <person name="Pelletier E."/>
            <person name="Niang G."/>
            <person name="Scheremetjew M."/>
            <person name="Finn R."/>
            <person name="Kale V."/>
            <person name="Holt S."/>
            <person name="Cochrane G."/>
            <person name="Meng A."/>
            <person name="Brown T."/>
            <person name="Cohen L."/>
        </authorList>
    </citation>
    <scope>NUCLEOTIDE SEQUENCE</scope>
    <source>
        <strain evidence="9">CCMP826</strain>
    </source>
</reference>
<dbReference type="InterPro" id="IPR028601">
    <property type="entry name" value="NUBP1/Nbp35"/>
</dbReference>